<feature type="transmembrane region" description="Helical" evidence="6">
    <location>
        <begin position="104"/>
        <end position="123"/>
    </location>
</feature>
<feature type="transmembrane region" description="Helical" evidence="6">
    <location>
        <begin position="71"/>
        <end position="92"/>
    </location>
</feature>
<evidence type="ECO:0000256" key="3">
    <source>
        <dbReference type="ARBA" id="ARBA00022692"/>
    </source>
</evidence>
<keyword evidence="8" id="KW-0547">Nucleotide-binding</keyword>
<name>A0ABR1GT95_9HYPO</name>
<dbReference type="Pfam" id="PF01061">
    <property type="entry name" value="ABC2_membrane"/>
    <property type="match status" value="1"/>
</dbReference>
<sequence>MIYVPFVHIHQRNSEEAQAVLDKINGLKRTRSNATPQSSSKETPKEFAASGWVQATELTKRMFRQHWRDPSYIYGKLFTAVIMGIFNGFTFYKLGNTVADMQNRMFTCLLIILIPPTVVNSIVPKFY</sequence>
<evidence type="ECO:0000256" key="4">
    <source>
        <dbReference type="ARBA" id="ARBA00022989"/>
    </source>
</evidence>
<organism evidence="8 9">
    <name type="scientific">Neonectria punicea</name>
    <dbReference type="NCBI Taxonomy" id="979145"/>
    <lineage>
        <taxon>Eukaryota</taxon>
        <taxon>Fungi</taxon>
        <taxon>Dikarya</taxon>
        <taxon>Ascomycota</taxon>
        <taxon>Pezizomycotina</taxon>
        <taxon>Sordariomycetes</taxon>
        <taxon>Hypocreomycetidae</taxon>
        <taxon>Hypocreales</taxon>
        <taxon>Nectriaceae</taxon>
        <taxon>Neonectria</taxon>
    </lineage>
</organism>
<feature type="domain" description="ABC-2 type transporter transmembrane" evidence="7">
    <location>
        <begin position="54"/>
        <end position="126"/>
    </location>
</feature>
<protein>
    <submittedName>
        <fullName evidence="8">ATP-binding cassette transporter snq2</fullName>
    </submittedName>
</protein>
<evidence type="ECO:0000256" key="6">
    <source>
        <dbReference type="SAM" id="Phobius"/>
    </source>
</evidence>
<comment type="caution">
    <text evidence="8">The sequence shown here is derived from an EMBL/GenBank/DDBJ whole genome shotgun (WGS) entry which is preliminary data.</text>
</comment>
<evidence type="ECO:0000259" key="7">
    <source>
        <dbReference type="Pfam" id="PF01061"/>
    </source>
</evidence>
<dbReference type="PANTHER" id="PTHR19241">
    <property type="entry name" value="ATP-BINDING CASSETTE TRANSPORTER"/>
    <property type="match status" value="1"/>
</dbReference>
<evidence type="ECO:0000313" key="9">
    <source>
        <dbReference type="Proteomes" id="UP001498476"/>
    </source>
</evidence>
<gene>
    <name evidence="8" type="primary">SNQ2_2</name>
    <name evidence="8" type="ORF">QQX98_009210</name>
</gene>
<comment type="subcellular location">
    <subcellularLocation>
        <location evidence="1">Membrane</location>
        <topology evidence="1">Multi-pass membrane protein</topology>
    </subcellularLocation>
</comment>
<dbReference type="EMBL" id="JAZAVJ010000180">
    <property type="protein sequence ID" value="KAK7408608.1"/>
    <property type="molecule type" value="Genomic_DNA"/>
</dbReference>
<keyword evidence="2" id="KW-0813">Transport</keyword>
<evidence type="ECO:0000256" key="1">
    <source>
        <dbReference type="ARBA" id="ARBA00004141"/>
    </source>
</evidence>
<keyword evidence="4 6" id="KW-1133">Transmembrane helix</keyword>
<proteinExistence type="predicted"/>
<evidence type="ECO:0000313" key="8">
    <source>
        <dbReference type="EMBL" id="KAK7408608.1"/>
    </source>
</evidence>
<accession>A0ABR1GT95</accession>
<keyword evidence="9" id="KW-1185">Reference proteome</keyword>
<evidence type="ECO:0000256" key="5">
    <source>
        <dbReference type="ARBA" id="ARBA00023136"/>
    </source>
</evidence>
<keyword evidence="8" id="KW-0067">ATP-binding</keyword>
<reference evidence="8 9" key="1">
    <citation type="journal article" date="2025" name="Microbiol. Resour. Announc.">
        <title>Draft genome sequences for Neonectria magnoliae and Neonectria punicea, canker pathogens of Liriodendron tulipifera and Acer saccharum in West Virginia.</title>
        <authorList>
            <person name="Petronek H.M."/>
            <person name="Kasson M.T."/>
            <person name="Metheny A.M."/>
            <person name="Stauder C.M."/>
            <person name="Lovett B."/>
            <person name="Lynch S.C."/>
            <person name="Garnas J.R."/>
            <person name="Kasson L.R."/>
            <person name="Stajich J.E."/>
        </authorList>
    </citation>
    <scope>NUCLEOTIDE SEQUENCE [LARGE SCALE GENOMIC DNA]</scope>
    <source>
        <strain evidence="8 9">NRRL 64653</strain>
    </source>
</reference>
<keyword evidence="5 6" id="KW-0472">Membrane</keyword>
<dbReference type="Proteomes" id="UP001498476">
    <property type="component" value="Unassembled WGS sequence"/>
</dbReference>
<keyword evidence="3 6" id="KW-0812">Transmembrane</keyword>
<evidence type="ECO:0000256" key="2">
    <source>
        <dbReference type="ARBA" id="ARBA00022448"/>
    </source>
</evidence>
<dbReference type="InterPro" id="IPR013525">
    <property type="entry name" value="ABC2_TM"/>
</dbReference>
<dbReference type="GO" id="GO:0005524">
    <property type="term" value="F:ATP binding"/>
    <property type="evidence" value="ECO:0007669"/>
    <property type="project" value="UniProtKB-KW"/>
</dbReference>